<organism evidence="1 2">
    <name type="scientific">Mytilus galloprovincialis</name>
    <name type="common">Mediterranean mussel</name>
    <dbReference type="NCBI Taxonomy" id="29158"/>
    <lineage>
        <taxon>Eukaryota</taxon>
        <taxon>Metazoa</taxon>
        <taxon>Spiralia</taxon>
        <taxon>Lophotrochozoa</taxon>
        <taxon>Mollusca</taxon>
        <taxon>Bivalvia</taxon>
        <taxon>Autobranchia</taxon>
        <taxon>Pteriomorphia</taxon>
        <taxon>Mytilida</taxon>
        <taxon>Mytiloidea</taxon>
        <taxon>Mytilidae</taxon>
        <taxon>Mytilinae</taxon>
        <taxon>Mytilus</taxon>
    </lineage>
</organism>
<protein>
    <submittedName>
        <fullName evidence="1">Uncharacterized protein</fullName>
    </submittedName>
</protein>
<evidence type="ECO:0000313" key="2">
    <source>
        <dbReference type="Proteomes" id="UP000596742"/>
    </source>
</evidence>
<dbReference type="OrthoDB" id="6161880at2759"/>
<name>A0A8B6GMD9_MYTGA</name>
<reference evidence="1" key="1">
    <citation type="submission" date="2018-11" db="EMBL/GenBank/DDBJ databases">
        <authorList>
            <person name="Alioto T."/>
            <person name="Alioto T."/>
        </authorList>
    </citation>
    <scope>NUCLEOTIDE SEQUENCE</scope>
</reference>
<evidence type="ECO:0000313" key="1">
    <source>
        <dbReference type="EMBL" id="VDI65937.1"/>
    </source>
</evidence>
<proteinExistence type="predicted"/>
<sequence length="168" mass="18956">MVDNMVPFPKYIVEEFKEKTDLWVKSTLQQVIAASTAEEVEYGCRKELLFPIVFMSNTTALQKISAVQQLILPPLTSSARPSSLHLVLMPTKPRHISASINSIYNEVPDVCSLGPYGSSIEDCVLFCPSVMLFSGQPSQALNTTQICRLKTLIWISMFIYKFYVKKKK</sequence>
<dbReference type="Proteomes" id="UP000596742">
    <property type="component" value="Unassembled WGS sequence"/>
</dbReference>
<dbReference type="AlphaFoldDB" id="A0A8B6GMD9"/>
<comment type="caution">
    <text evidence="1">The sequence shown here is derived from an EMBL/GenBank/DDBJ whole genome shotgun (WGS) entry which is preliminary data.</text>
</comment>
<accession>A0A8B6GMD9</accession>
<keyword evidence="2" id="KW-1185">Reference proteome</keyword>
<gene>
    <name evidence="1" type="ORF">MGAL_10B079596</name>
</gene>
<dbReference type="EMBL" id="UYJE01008667">
    <property type="protein sequence ID" value="VDI65937.1"/>
    <property type="molecule type" value="Genomic_DNA"/>
</dbReference>